<comment type="caution">
    <text evidence="2">The sequence shown here is derived from an EMBL/GenBank/DDBJ whole genome shotgun (WGS) entry which is preliminary data.</text>
</comment>
<name>A0ABD3ACK3_9GENT</name>
<protein>
    <submittedName>
        <fullName evidence="2">Uncharacterized protein</fullName>
    </submittedName>
</protein>
<dbReference type="AlphaFoldDB" id="A0ABD3ACK3"/>
<feature type="compositionally biased region" description="Polar residues" evidence="1">
    <location>
        <begin position="129"/>
        <end position="149"/>
    </location>
</feature>
<feature type="region of interest" description="Disordered" evidence="1">
    <location>
        <begin position="122"/>
        <end position="149"/>
    </location>
</feature>
<keyword evidence="3" id="KW-1185">Reference proteome</keyword>
<evidence type="ECO:0000313" key="2">
    <source>
        <dbReference type="EMBL" id="KAL3528195.1"/>
    </source>
</evidence>
<reference evidence="2 3" key="1">
    <citation type="submission" date="2024-11" db="EMBL/GenBank/DDBJ databases">
        <title>A near-complete genome assembly of Cinchona calisaya.</title>
        <authorList>
            <person name="Lian D.C."/>
            <person name="Zhao X.W."/>
            <person name="Wei L."/>
        </authorList>
    </citation>
    <scope>NUCLEOTIDE SEQUENCE [LARGE SCALE GENOMIC DNA]</scope>
    <source>
        <tissue evidence="2">Nenye</tissue>
    </source>
</reference>
<gene>
    <name evidence="2" type="ORF">ACH5RR_012851</name>
</gene>
<evidence type="ECO:0000313" key="3">
    <source>
        <dbReference type="Proteomes" id="UP001630127"/>
    </source>
</evidence>
<organism evidence="2 3">
    <name type="scientific">Cinchona calisaya</name>
    <dbReference type="NCBI Taxonomy" id="153742"/>
    <lineage>
        <taxon>Eukaryota</taxon>
        <taxon>Viridiplantae</taxon>
        <taxon>Streptophyta</taxon>
        <taxon>Embryophyta</taxon>
        <taxon>Tracheophyta</taxon>
        <taxon>Spermatophyta</taxon>
        <taxon>Magnoliopsida</taxon>
        <taxon>eudicotyledons</taxon>
        <taxon>Gunneridae</taxon>
        <taxon>Pentapetalae</taxon>
        <taxon>asterids</taxon>
        <taxon>lamiids</taxon>
        <taxon>Gentianales</taxon>
        <taxon>Rubiaceae</taxon>
        <taxon>Cinchonoideae</taxon>
        <taxon>Cinchoneae</taxon>
        <taxon>Cinchona</taxon>
    </lineage>
</organism>
<sequence>MDTSVTGIKLRATMEGEERWETKWLQSRRFGDPDKISRRIHNIQPLHFSKPEEENGPDQNVFVSLQLLKANLSVQGKDVDMISRNDLRIHNPSQEINNPYGSEINITLSGDEEEPIVIIQSTKHKGNQDDAQGGTTTAEDTLSNELLGT</sequence>
<proteinExistence type="predicted"/>
<evidence type="ECO:0000256" key="1">
    <source>
        <dbReference type="SAM" id="MobiDB-lite"/>
    </source>
</evidence>
<dbReference type="EMBL" id="JBJUIK010000005">
    <property type="protein sequence ID" value="KAL3528195.1"/>
    <property type="molecule type" value="Genomic_DNA"/>
</dbReference>
<accession>A0ABD3ACK3</accession>
<dbReference type="Proteomes" id="UP001630127">
    <property type="component" value="Unassembled WGS sequence"/>
</dbReference>